<protein>
    <submittedName>
        <fullName evidence="3">Transmembrane pair domain-containing protein</fullName>
    </submittedName>
</protein>
<reference evidence="4" key="1">
    <citation type="submission" date="2017-09" db="EMBL/GenBank/DDBJ databases">
        <authorList>
            <person name="Regsiter A."/>
            <person name="William W."/>
        </authorList>
    </citation>
    <scope>NUCLEOTIDE SEQUENCE [LARGE SCALE GENOMIC DNA]</scope>
    <source>
        <strain evidence="4">500-1</strain>
    </source>
</reference>
<proteinExistence type="predicted"/>
<feature type="transmembrane region" description="Helical" evidence="1">
    <location>
        <begin position="12"/>
        <end position="30"/>
    </location>
</feature>
<dbReference type="NCBIfam" id="NF033664">
    <property type="entry name" value="PACE_transport"/>
    <property type="match status" value="1"/>
</dbReference>
<dbReference type="Pfam" id="PF05232">
    <property type="entry name" value="BTP"/>
    <property type="match status" value="2"/>
</dbReference>
<gene>
    <name evidence="3" type="ORF">DPRO_1912</name>
</gene>
<sequence>MRTQSDRLRHTMMFEIIGLLTCTPLASWLLDKELLKIGSMSLAISLTAMVCNYIFNLAFDHALVRMGRSLRDRPPMLRVIHAVLFEASLLLFTVPMVAWWLDMGLWQAFVTDLGFVLFFLVYAYVFNWAYDRVFPVPETPTVVES</sequence>
<evidence type="ECO:0000259" key="2">
    <source>
        <dbReference type="Pfam" id="PF05232"/>
    </source>
</evidence>
<evidence type="ECO:0000313" key="4">
    <source>
        <dbReference type="Proteomes" id="UP000219215"/>
    </source>
</evidence>
<dbReference type="EMBL" id="LT907975">
    <property type="protein sequence ID" value="SOB58814.1"/>
    <property type="molecule type" value="Genomic_DNA"/>
</dbReference>
<evidence type="ECO:0000256" key="1">
    <source>
        <dbReference type="SAM" id="Phobius"/>
    </source>
</evidence>
<dbReference type="OrthoDB" id="1631120at2"/>
<keyword evidence="4" id="KW-1185">Reference proteome</keyword>
<keyword evidence="1 3" id="KW-0812">Transmembrane</keyword>
<name>A0A2C8FAA6_9BACT</name>
<keyword evidence="1" id="KW-0472">Membrane</keyword>
<feature type="domain" description="Chlorhexidine efflux transporter" evidence="2">
    <location>
        <begin position="73"/>
        <end position="135"/>
    </location>
</feature>
<evidence type="ECO:0000313" key="3">
    <source>
        <dbReference type="EMBL" id="SOB58814.1"/>
    </source>
</evidence>
<accession>A0A2C8FAA6</accession>
<dbReference type="InterPro" id="IPR058208">
    <property type="entry name" value="PACE"/>
</dbReference>
<dbReference type="Proteomes" id="UP000219215">
    <property type="component" value="Chromosome DPRO"/>
</dbReference>
<feature type="domain" description="Chlorhexidine efflux transporter" evidence="2">
    <location>
        <begin position="2"/>
        <end position="63"/>
    </location>
</feature>
<dbReference type="InterPro" id="IPR007896">
    <property type="entry name" value="BTP_bacteria"/>
</dbReference>
<organism evidence="3 4">
    <name type="scientific">Pseudodesulfovibrio profundus</name>
    <dbReference type="NCBI Taxonomy" id="57320"/>
    <lineage>
        <taxon>Bacteria</taxon>
        <taxon>Pseudomonadati</taxon>
        <taxon>Thermodesulfobacteriota</taxon>
        <taxon>Desulfovibrionia</taxon>
        <taxon>Desulfovibrionales</taxon>
        <taxon>Desulfovibrionaceae</taxon>
    </lineage>
</organism>
<keyword evidence="1" id="KW-1133">Transmembrane helix</keyword>
<feature type="transmembrane region" description="Helical" evidence="1">
    <location>
        <begin position="106"/>
        <end position="125"/>
    </location>
</feature>
<dbReference type="AlphaFoldDB" id="A0A2C8FAA6"/>
<feature type="transmembrane region" description="Helical" evidence="1">
    <location>
        <begin position="42"/>
        <end position="59"/>
    </location>
</feature>
<dbReference type="RefSeq" id="WP_097011793.1">
    <property type="nucleotide sequence ID" value="NZ_LT907975.1"/>
</dbReference>
<feature type="transmembrane region" description="Helical" evidence="1">
    <location>
        <begin position="79"/>
        <end position="100"/>
    </location>
</feature>
<dbReference type="KEGG" id="pprf:DPRO_1912"/>